<dbReference type="AlphaFoldDB" id="A0A0C2DXK5"/>
<dbReference type="Gene3D" id="3.40.50.300">
    <property type="entry name" value="P-loop containing nucleotide triphosphate hydrolases"/>
    <property type="match status" value="1"/>
</dbReference>
<dbReference type="InterPro" id="IPR049163">
    <property type="entry name" value="Pif1-like_2B_dom"/>
</dbReference>
<sequence length="131" mass="14706">MLLRNLDVRNGLCNGTRLIVTHFGRFVLGCKIASGDRIGQFALIPRIENYTEKGVPFRLRRRQFPVRLAYAMTINKAQGQSLTSVGVHLGVDVFSHGQLYVALSRARQREGVKVYSPDRRVKNIVIKAVLG</sequence>
<dbReference type="PANTHER" id="PTHR23274">
    <property type="entry name" value="DNA HELICASE-RELATED"/>
    <property type="match status" value="1"/>
</dbReference>
<dbReference type="OrthoDB" id="9997116at2759"/>
<name>A0A0C2DXK5_9BILA</name>
<dbReference type="GO" id="GO:0005657">
    <property type="term" value="C:replication fork"/>
    <property type="evidence" value="ECO:0007669"/>
    <property type="project" value="TreeGrafter"/>
</dbReference>
<dbReference type="CDD" id="cd18809">
    <property type="entry name" value="SF1_C_RecD"/>
    <property type="match status" value="1"/>
</dbReference>
<evidence type="ECO:0000313" key="3">
    <source>
        <dbReference type="Proteomes" id="UP000054047"/>
    </source>
</evidence>
<dbReference type="FunFam" id="3.40.50.300:FF:002884">
    <property type="entry name" value="ATP-dependent DNA helicase"/>
    <property type="match status" value="1"/>
</dbReference>
<accession>A0A0C2DXK5</accession>
<dbReference type="PANTHER" id="PTHR23274:SF51">
    <property type="entry name" value="OS03G0423850 PROTEIN"/>
    <property type="match status" value="1"/>
</dbReference>
<gene>
    <name evidence="2" type="ORF">ANCDUO_01982</name>
</gene>
<dbReference type="GO" id="GO:0006260">
    <property type="term" value="P:DNA replication"/>
    <property type="evidence" value="ECO:0007669"/>
    <property type="project" value="TreeGrafter"/>
</dbReference>
<reference evidence="2 3" key="1">
    <citation type="submission" date="2013-12" db="EMBL/GenBank/DDBJ databases">
        <title>Draft genome of the parsitic nematode Ancylostoma duodenale.</title>
        <authorList>
            <person name="Mitreva M."/>
        </authorList>
    </citation>
    <scope>NUCLEOTIDE SEQUENCE [LARGE SCALE GENOMIC DNA]</scope>
    <source>
        <strain evidence="2 3">Zhejiang</strain>
    </source>
</reference>
<dbReference type="InterPro" id="IPR027417">
    <property type="entry name" value="P-loop_NTPase"/>
</dbReference>
<proteinExistence type="predicted"/>
<dbReference type="EMBL" id="KN726601">
    <property type="protein sequence ID" value="KIH67692.1"/>
    <property type="molecule type" value="Genomic_DNA"/>
</dbReference>
<dbReference type="Pfam" id="PF21530">
    <property type="entry name" value="Pif1_2B_dom"/>
    <property type="match status" value="1"/>
</dbReference>
<protein>
    <recommendedName>
        <fullName evidence="1">DNA helicase Pif1-like 2B domain-containing protein</fullName>
    </recommendedName>
</protein>
<evidence type="ECO:0000259" key="1">
    <source>
        <dbReference type="Pfam" id="PF21530"/>
    </source>
</evidence>
<keyword evidence="3" id="KW-1185">Reference proteome</keyword>
<feature type="domain" description="DNA helicase Pif1-like 2B" evidence="1">
    <location>
        <begin position="1"/>
        <end position="23"/>
    </location>
</feature>
<dbReference type="SUPFAM" id="SSF52540">
    <property type="entry name" value="P-loop containing nucleoside triphosphate hydrolases"/>
    <property type="match status" value="1"/>
</dbReference>
<evidence type="ECO:0000313" key="2">
    <source>
        <dbReference type="EMBL" id="KIH67692.1"/>
    </source>
</evidence>
<dbReference type="Proteomes" id="UP000054047">
    <property type="component" value="Unassembled WGS sequence"/>
</dbReference>
<organism evidence="2 3">
    <name type="scientific">Ancylostoma duodenale</name>
    <dbReference type="NCBI Taxonomy" id="51022"/>
    <lineage>
        <taxon>Eukaryota</taxon>
        <taxon>Metazoa</taxon>
        <taxon>Ecdysozoa</taxon>
        <taxon>Nematoda</taxon>
        <taxon>Chromadorea</taxon>
        <taxon>Rhabditida</taxon>
        <taxon>Rhabditina</taxon>
        <taxon>Rhabditomorpha</taxon>
        <taxon>Strongyloidea</taxon>
        <taxon>Ancylostomatidae</taxon>
        <taxon>Ancylostomatinae</taxon>
        <taxon>Ancylostoma</taxon>
    </lineage>
</organism>